<reference evidence="3 4" key="1">
    <citation type="submission" date="2018-06" db="EMBL/GenBank/DDBJ databases">
        <title>Genomic Encyclopedia of Archaeal and Bacterial Type Strains, Phase II (KMG-II): from individual species to whole genera.</title>
        <authorList>
            <person name="Goeker M."/>
        </authorList>
    </citation>
    <scope>NUCLEOTIDE SEQUENCE [LARGE SCALE GENOMIC DNA]</scope>
    <source>
        <strain evidence="3 4">ATCC BAA-1881</strain>
    </source>
</reference>
<organism evidence="3 4">
    <name type="scientific">Thermosporothrix hazakensis</name>
    <dbReference type="NCBI Taxonomy" id="644383"/>
    <lineage>
        <taxon>Bacteria</taxon>
        <taxon>Bacillati</taxon>
        <taxon>Chloroflexota</taxon>
        <taxon>Ktedonobacteria</taxon>
        <taxon>Ktedonobacterales</taxon>
        <taxon>Thermosporotrichaceae</taxon>
        <taxon>Thermosporothrix</taxon>
    </lineage>
</organism>
<sequence>MLPLDGFLCAISYADFTEGKEEVSEQGKITCKENVEEEGKRIQVYHHRKKNSKGFISRVRDSLVKWLVNQSTKLLCFVAIASLAFVMAIAIAVVTGVGTRGPIALPDKLLLTVGVIVASTSFGTFTSLLGAVVMRKKATGQWPWQLNRGERNHWSKDVLLSQLLNIFGSLLATSVATWAANNYARMWHTKEKVSYALSLSIVQMTIGGVVYLLIIWLQTQRTKDGAGSSAASPVVTPTAPAVTPSQETPRTWYSKLKALIVRESTNQARQCYDRLKAQLPPAADELSRWCYDRLTARLVREATRLACRYYEKRMALLSQENGAHGQPDKPKTRLPQWLDKGIDGVYTLSGWLKAARGAYATVTPMTTPQKPSTWTDKLKARFVQKATRLSDKWTDKLWQRLSQNAAEQPYCFYTKLLAHLSQEADKLPRCFSDRLKAHLQEEEADNLPRWRKRKR</sequence>
<keyword evidence="2" id="KW-0472">Membrane</keyword>
<dbReference type="AlphaFoldDB" id="A0A326UPQ6"/>
<dbReference type="EMBL" id="QKUF01000004">
    <property type="protein sequence ID" value="PZW32577.1"/>
    <property type="molecule type" value="Genomic_DNA"/>
</dbReference>
<evidence type="ECO:0000313" key="4">
    <source>
        <dbReference type="Proteomes" id="UP000248806"/>
    </source>
</evidence>
<feature type="region of interest" description="Disordered" evidence="1">
    <location>
        <begin position="227"/>
        <end position="246"/>
    </location>
</feature>
<protein>
    <submittedName>
        <fullName evidence="3">Uncharacterized protein</fullName>
    </submittedName>
</protein>
<feature type="transmembrane region" description="Helical" evidence="2">
    <location>
        <begin position="193"/>
        <end position="217"/>
    </location>
</feature>
<gene>
    <name evidence="3" type="ORF">EI42_01669</name>
</gene>
<feature type="transmembrane region" description="Helical" evidence="2">
    <location>
        <begin position="109"/>
        <end position="133"/>
    </location>
</feature>
<proteinExistence type="predicted"/>
<feature type="compositionally biased region" description="Low complexity" evidence="1">
    <location>
        <begin position="228"/>
        <end position="245"/>
    </location>
</feature>
<comment type="caution">
    <text evidence="3">The sequence shown here is derived from an EMBL/GenBank/DDBJ whole genome shotgun (WGS) entry which is preliminary data.</text>
</comment>
<keyword evidence="2" id="KW-0812">Transmembrane</keyword>
<name>A0A326UPQ6_THEHA</name>
<feature type="transmembrane region" description="Helical" evidence="2">
    <location>
        <begin position="74"/>
        <end position="97"/>
    </location>
</feature>
<evidence type="ECO:0000256" key="2">
    <source>
        <dbReference type="SAM" id="Phobius"/>
    </source>
</evidence>
<evidence type="ECO:0000256" key="1">
    <source>
        <dbReference type="SAM" id="MobiDB-lite"/>
    </source>
</evidence>
<keyword evidence="4" id="KW-1185">Reference proteome</keyword>
<feature type="transmembrane region" description="Helical" evidence="2">
    <location>
        <begin position="158"/>
        <end position="181"/>
    </location>
</feature>
<evidence type="ECO:0000313" key="3">
    <source>
        <dbReference type="EMBL" id="PZW32577.1"/>
    </source>
</evidence>
<dbReference type="Proteomes" id="UP000248806">
    <property type="component" value="Unassembled WGS sequence"/>
</dbReference>
<accession>A0A326UPQ6</accession>
<keyword evidence="2" id="KW-1133">Transmembrane helix</keyword>